<dbReference type="InterPro" id="IPR041664">
    <property type="entry name" value="AAA_16"/>
</dbReference>
<evidence type="ECO:0000313" key="6">
    <source>
        <dbReference type="EMBL" id="GAA1797685.1"/>
    </source>
</evidence>
<sequence>MDASESSTEGLVAPTPFCFAEYCFDASSRLLTSPSGTVQLRPKTAGVLAYLLGRAGAVVSKSRLIGAVWGEAVGDDALAVCVNELRRALHDVPHAPRFIATAHGVGYRFVVPVSVGVLPGRPDASLVAGRSAELGRMDEWWSQATAGTRRVGFVAGETGAGKSVLLGAYAARVADRPDVFLGEGRSIAQASDSEAFLPFLDAFEAICRRPGGNAAIEVLWTHAPSWLLQLPGLLSDDAITRLRARASDGSPARMLREGAGALETLAARGPVVLVLDDLHAADPATCEMLAFLARRPARARLLVIGAYCDDGLPRWSPFAAVLEALRKSMACEHLDLAPLTREGVREFVAGCLAPVEPTPDLVDSLHRRSGGRVLHLARLMRGMHEGAVRVIDQPSPRPGVR</sequence>
<evidence type="ECO:0000256" key="1">
    <source>
        <dbReference type="ARBA" id="ARBA00022741"/>
    </source>
</evidence>
<feature type="domain" description="OmpR/PhoB-type" evidence="5">
    <location>
        <begin position="14"/>
        <end position="111"/>
    </location>
</feature>
<dbReference type="SMART" id="SM00862">
    <property type="entry name" value="Trans_reg_C"/>
    <property type="match status" value="1"/>
</dbReference>
<dbReference type="InterPro" id="IPR001867">
    <property type="entry name" value="OmpR/PhoB-type_DNA-bd"/>
</dbReference>
<feature type="DNA-binding region" description="OmpR/PhoB-type" evidence="4">
    <location>
        <begin position="14"/>
        <end position="111"/>
    </location>
</feature>
<dbReference type="PANTHER" id="PTHR16305">
    <property type="entry name" value="TESTICULAR SOLUBLE ADENYLYL CYCLASE"/>
    <property type="match status" value="1"/>
</dbReference>
<evidence type="ECO:0000256" key="2">
    <source>
        <dbReference type="ARBA" id="ARBA00022840"/>
    </source>
</evidence>
<keyword evidence="1" id="KW-0547">Nucleotide-binding</keyword>
<proteinExistence type="predicted"/>
<dbReference type="SUPFAM" id="SSF46894">
    <property type="entry name" value="C-terminal effector domain of the bipartite response regulators"/>
    <property type="match status" value="1"/>
</dbReference>
<organism evidence="6 7">
    <name type="scientific">Agromyces neolithicus</name>
    <dbReference type="NCBI Taxonomy" id="269420"/>
    <lineage>
        <taxon>Bacteria</taxon>
        <taxon>Bacillati</taxon>
        <taxon>Actinomycetota</taxon>
        <taxon>Actinomycetes</taxon>
        <taxon>Micrococcales</taxon>
        <taxon>Microbacteriaceae</taxon>
        <taxon>Agromyces</taxon>
    </lineage>
</organism>
<dbReference type="InterPro" id="IPR027417">
    <property type="entry name" value="P-loop_NTPase"/>
</dbReference>
<comment type="caution">
    <text evidence="6">The sequence shown here is derived from an EMBL/GenBank/DDBJ whole genome shotgun (WGS) entry which is preliminary data.</text>
</comment>
<dbReference type="PROSITE" id="PS51755">
    <property type="entry name" value="OMPR_PHOB"/>
    <property type="match status" value="1"/>
</dbReference>
<evidence type="ECO:0000256" key="4">
    <source>
        <dbReference type="PROSITE-ProRule" id="PRU01091"/>
    </source>
</evidence>
<keyword evidence="2" id="KW-0067">ATP-binding</keyword>
<evidence type="ECO:0000259" key="5">
    <source>
        <dbReference type="PROSITE" id="PS51755"/>
    </source>
</evidence>
<dbReference type="PANTHER" id="PTHR16305:SF35">
    <property type="entry name" value="TRANSCRIPTIONAL ACTIVATOR DOMAIN"/>
    <property type="match status" value="1"/>
</dbReference>
<dbReference type="SUPFAM" id="SSF52540">
    <property type="entry name" value="P-loop containing nucleoside triphosphate hydrolases"/>
    <property type="match status" value="1"/>
</dbReference>
<dbReference type="Pfam" id="PF00486">
    <property type="entry name" value="Trans_reg_C"/>
    <property type="match status" value="1"/>
</dbReference>
<dbReference type="InterPro" id="IPR016032">
    <property type="entry name" value="Sig_transdc_resp-reg_C-effctor"/>
</dbReference>
<reference evidence="6 7" key="1">
    <citation type="journal article" date="2019" name="Int. J. Syst. Evol. Microbiol.">
        <title>The Global Catalogue of Microorganisms (GCM) 10K type strain sequencing project: providing services to taxonomists for standard genome sequencing and annotation.</title>
        <authorList>
            <consortium name="The Broad Institute Genomics Platform"/>
            <consortium name="The Broad Institute Genome Sequencing Center for Infectious Disease"/>
            <person name="Wu L."/>
            <person name="Ma J."/>
        </authorList>
    </citation>
    <scope>NUCLEOTIDE SEQUENCE [LARGE SCALE GENOMIC DNA]</scope>
    <source>
        <strain evidence="6 7">JCM 14322</strain>
    </source>
</reference>
<accession>A0ABN2LRT7</accession>
<gene>
    <name evidence="6" type="ORF">GCM10009749_01540</name>
</gene>
<keyword evidence="7" id="KW-1185">Reference proteome</keyword>
<protein>
    <recommendedName>
        <fullName evidence="5">OmpR/PhoB-type domain-containing protein</fullName>
    </recommendedName>
</protein>
<dbReference type="Proteomes" id="UP001500002">
    <property type="component" value="Unassembled WGS sequence"/>
</dbReference>
<dbReference type="CDD" id="cd00383">
    <property type="entry name" value="trans_reg_C"/>
    <property type="match status" value="1"/>
</dbReference>
<evidence type="ECO:0000256" key="3">
    <source>
        <dbReference type="ARBA" id="ARBA00023125"/>
    </source>
</evidence>
<dbReference type="InterPro" id="IPR036388">
    <property type="entry name" value="WH-like_DNA-bd_sf"/>
</dbReference>
<keyword evidence="3 4" id="KW-0238">DNA-binding</keyword>
<dbReference type="RefSeq" id="WP_344292415.1">
    <property type="nucleotide sequence ID" value="NZ_BAAANJ010000001.1"/>
</dbReference>
<dbReference type="Gene3D" id="1.10.10.10">
    <property type="entry name" value="Winged helix-like DNA-binding domain superfamily/Winged helix DNA-binding domain"/>
    <property type="match status" value="1"/>
</dbReference>
<name>A0ABN2LRT7_9MICO</name>
<evidence type="ECO:0000313" key="7">
    <source>
        <dbReference type="Proteomes" id="UP001500002"/>
    </source>
</evidence>
<dbReference type="EMBL" id="BAAANJ010000001">
    <property type="protein sequence ID" value="GAA1797685.1"/>
    <property type="molecule type" value="Genomic_DNA"/>
</dbReference>
<dbReference type="Pfam" id="PF13191">
    <property type="entry name" value="AAA_16"/>
    <property type="match status" value="1"/>
</dbReference>